<evidence type="ECO:0000313" key="3">
    <source>
        <dbReference type="Proteomes" id="UP000075883"/>
    </source>
</evidence>
<feature type="compositionally biased region" description="Polar residues" evidence="1">
    <location>
        <begin position="21"/>
        <end position="32"/>
    </location>
</feature>
<reference evidence="2" key="2">
    <citation type="submission" date="2020-05" db="UniProtKB">
        <authorList>
            <consortium name="EnsemblMetazoa"/>
        </authorList>
    </citation>
    <scope>IDENTIFICATION</scope>
    <source>
        <strain evidence="2">A-37</strain>
    </source>
</reference>
<name>A0A182LTM9_9DIPT</name>
<evidence type="ECO:0000256" key="1">
    <source>
        <dbReference type="SAM" id="MobiDB-lite"/>
    </source>
</evidence>
<proteinExistence type="predicted"/>
<dbReference type="VEuPathDB" id="VectorBase:ACUA001672"/>
<evidence type="ECO:0000313" key="2">
    <source>
        <dbReference type="EnsemblMetazoa" id="ACUA001672-PA"/>
    </source>
</evidence>
<feature type="compositionally biased region" description="Pro residues" evidence="1">
    <location>
        <begin position="263"/>
        <end position="277"/>
    </location>
</feature>
<feature type="compositionally biased region" description="Basic and acidic residues" evidence="1">
    <location>
        <begin position="179"/>
        <end position="191"/>
    </location>
</feature>
<dbReference type="EnsemblMetazoa" id="ACUA001672-RA">
    <property type="protein sequence ID" value="ACUA001672-PA"/>
    <property type="gene ID" value="ACUA001672"/>
</dbReference>
<feature type="compositionally biased region" description="Pro residues" evidence="1">
    <location>
        <begin position="224"/>
        <end position="251"/>
    </location>
</feature>
<reference evidence="3" key="1">
    <citation type="submission" date="2013-09" db="EMBL/GenBank/DDBJ databases">
        <title>The Genome Sequence of Anopheles culicifacies species A.</title>
        <authorList>
            <consortium name="The Broad Institute Genomics Platform"/>
            <person name="Neafsey D.E."/>
            <person name="Besansky N."/>
            <person name="Howell P."/>
            <person name="Walton C."/>
            <person name="Young S.K."/>
            <person name="Zeng Q."/>
            <person name="Gargeya S."/>
            <person name="Fitzgerald M."/>
            <person name="Haas B."/>
            <person name="Abouelleil A."/>
            <person name="Allen A.W."/>
            <person name="Alvarado L."/>
            <person name="Arachchi H.M."/>
            <person name="Berlin A.M."/>
            <person name="Chapman S.B."/>
            <person name="Gainer-Dewar J."/>
            <person name="Goldberg J."/>
            <person name="Griggs A."/>
            <person name="Gujja S."/>
            <person name="Hansen M."/>
            <person name="Howarth C."/>
            <person name="Imamovic A."/>
            <person name="Ireland A."/>
            <person name="Larimer J."/>
            <person name="McCowan C."/>
            <person name="Murphy C."/>
            <person name="Pearson M."/>
            <person name="Poon T.W."/>
            <person name="Priest M."/>
            <person name="Roberts A."/>
            <person name="Saif S."/>
            <person name="Shea T."/>
            <person name="Sisk P."/>
            <person name="Sykes S."/>
            <person name="Wortman J."/>
            <person name="Nusbaum C."/>
            <person name="Birren B."/>
        </authorList>
    </citation>
    <scope>NUCLEOTIDE SEQUENCE [LARGE SCALE GENOMIC DNA]</scope>
    <source>
        <strain evidence="3">A-37</strain>
    </source>
</reference>
<dbReference type="AlphaFoldDB" id="A0A182LTM9"/>
<dbReference type="Proteomes" id="UP000075883">
    <property type="component" value="Unassembled WGS sequence"/>
</dbReference>
<dbReference type="EMBL" id="AXCM01017010">
    <property type="status" value="NOT_ANNOTATED_CDS"/>
    <property type="molecule type" value="Genomic_DNA"/>
</dbReference>
<organism evidence="2 3">
    <name type="scientific">Anopheles culicifacies</name>
    <dbReference type="NCBI Taxonomy" id="139723"/>
    <lineage>
        <taxon>Eukaryota</taxon>
        <taxon>Metazoa</taxon>
        <taxon>Ecdysozoa</taxon>
        <taxon>Arthropoda</taxon>
        <taxon>Hexapoda</taxon>
        <taxon>Insecta</taxon>
        <taxon>Pterygota</taxon>
        <taxon>Neoptera</taxon>
        <taxon>Endopterygota</taxon>
        <taxon>Diptera</taxon>
        <taxon>Nematocera</taxon>
        <taxon>Culicoidea</taxon>
        <taxon>Culicidae</taxon>
        <taxon>Anophelinae</taxon>
        <taxon>Anopheles</taxon>
        <taxon>culicifacies species complex</taxon>
    </lineage>
</organism>
<feature type="compositionally biased region" description="Pro residues" evidence="1">
    <location>
        <begin position="197"/>
        <end position="216"/>
    </location>
</feature>
<keyword evidence="3" id="KW-1185">Reference proteome</keyword>
<feature type="compositionally biased region" description="Low complexity" evidence="1">
    <location>
        <begin position="165"/>
        <end position="174"/>
    </location>
</feature>
<feature type="region of interest" description="Disordered" evidence="1">
    <location>
        <begin position="140"/>
        <end position="277"/>
    </location>
</feature>
<feature type="region of interest" description="Disordered" evidence="1">
    <location>
        <begin position="21"/>
        <end position="55"/>
    </location>
</feature>
<dbReference type="STRING" id="139723.A0A182LTM9"/>
<protein>
    <submittedName>
        <fullName evidence="2">Uncharacterized protein</fullName>
    </submittedName>
</protein>
<sequence length="277" mass="28934">MVADDLDKPLAMLISSSNDQFCVVPSSGQSANGHRRYGQPDSGEDDDYYEQPRGYGQRQGLPVGAGFGYNPYYGMQQYGYGAQPNLFEVVTKNTAAVFDSVNKQIGQTINAVSRPFGNGFGFVPGQIGIPGPIGSFGFVPPGQQAVFTPPGHQPGYGYEGHNHYGHPGRPNGPHGNKKPHGDWHQEGHPFENRPQQPGGPPVKPAPVPPAQSPVPSAPVVTPAPASPPPPPPPPVVVDPNPPRVNPAPAPPADNSWSSGNVPPVAPPPPPPPAAPTA</sequence>
<dbReference type="PRINTS" id="PR01217">
    <property type="entry name" value="PRICHEXTENSN"/>
</dbReference>
<accession>A0A182LTM9</accession>